<comment type="caution">
    <text evidence="2">The sequence shown here is derived from an EMBL/GenBank/DDBJ whole genome shotgun (WGS) entry which is preliminary data.</text>
</comment>
<gene>
    <name evidence="2" type="ORF">V5O48_014040</name>
</gene>
<dbReference type="Pfam" id="PF12770">
    <property type="entry name" value="CHAT"/>
    <property type="match status" value="1"/>
</dbReference>
<accession>A0ABR3EYF3</accession>
<keyword evidence="3" id="KW-1185">Reference proteome</keyword>
<reference evidence="2 3" key="1">
    <citation type="submission" date="2024-02" db="EMBL/GenBank/DDBJ databases">
        <title>A draft genome for the cacao thread blight pathogen Marasmius crinis-equi.</title>
        <authorList>
            <person name="Cohen S.P."/>
            <person name="Baruah I.K."/>
            <person name="Amoako-Attah I."/>
            <person name="Bukari Y."/>
            <person name="Meinhardt L.W."/>
            <person name="Bailey B.A."/>
        </authorList>
    </citation>
    <scope>NUCLEOTIDE SEQUENCE [LARGE SCALE GENOMIC DNA]</scope>
    <source>
        <strain evidence="2 3">GH-76</strain>
    </source>
</reference>
<name>A0ABR3EYF3_9AGAR</name>
<dbReference type="Proteomes" id="UP001465976">
    <property type="component" value="Unassembled WGS sequence"/>
</dbReference>
<sequence>MLADKLDRQHPTDFKGLLAVSQPSGDPPIPKTVEEVESVVAIAKQHDPAMEILRLNDVDATAERVLDGMTAYSFIHLACHARQRFINPLDSVFMLSDRALRLSEIAARPLPHAELAFLSACQTATGVPSVMEEAVLLAAGMLVVGFRSVVATMWSVRDSDAPIVAEACYQKLFSGGKANVGMSGIALHHATMALRERIGVEDFMSWVPFVHFGA</sequence>
<evidence type="ECO:0000259" key="1">
    <source>
        <dbReference type="Pfam" id="PF12770"/>
    </source>
</evidence>
<dbReference type="InterPro" id="IPR024983">
    <property type="entry name" value="CHAT_dom"/>
</dbReference>
<evidence type="ECO:0000313" key="3">
    <source>
        <dbReference type="Proteomes" id="UP001465976"/>
    </source>
</evidence>
<proteinExistence type="predicted"/>
<organism evidence="2 3">
    <name type="scientific">Marasmius crinis-equi</name>
    <dbReference type="NCBI Taxonomy" id="585013"/>
    <lineage>
        <taxon>Eukaryota</taxon>
        <taxon>Fungi</taxon>
        <taxon>Dikarya</taxon>
        <taxon>Basidiomycota</taxon>
        <taxon>Agaricomycotina</taxon>
        <taxon>Agaricomycetes</taxon>
        <taxon>Agaricomycetidae</taxon>
        <taxon>Agaricales</taxon>
        <taxon>Marasmiineae</taxon>
        <taxon>Marasmiaceae</taxon>
        <taxon>Marasmius</taxon>
    </lineage>
</organism>
<feature type="domain" description="CHAT" evidence="1">
    <location>
        <begin position="13"/>
        <end position="213"/>
    </location>
</feature>
<evidence type="ECO:0000313" key="2">
    <source>
        <dbReference type="EMBL" id="KAL0567960.1"/>
    </source>
</evidence>
<protein>
    <recommendedName>
        <fullName evidence="1">CHAT domain-containing protein</fullName>
    </recommendedName>
</protein>
<dbReference type="EMBL" id="JBAHYK010001455">
    <property type="protein sequence ID" value="KAL0567960.1"/>
    <property type="molecule type" value="Genomic_DNA"/>
</dbReference>